<dbReference type="Gene3D" id="3.30.70.1900">
    <property type="match status" value="1"/>
</dbReference>
<dbReference type="Pfam" id="PF10040">
    <property type="entry name" value="CRISPR_Cas6"/>
    <property type="match status" value="1"/>
</dbReference>
<dbReference type="AlphaFoldDB" id="A0A1F2P521"/>
<organism evidence="3 4">
    <name type="scientific">Candidatus Syntropharchaeum butanivorans</name>
    <dbReference type="NCBI Taxonomy" id="1839936"/>
    <lineage>
        <taxon>Archaea</taxon>
        <taxon>Methanobacteriati</taxon>
        <taxon>Methanobacteriota</taxon>
        <taxon>Stenosarchaea group</taxon>
        <taxon>Methanomicrobia</taxon>
        <taxon>Methanosarcinales</taxon>
        <taxon>ANME-2 cluster</taxon>
        <taxon>Candidatus Syntropharchaeum</taxon>
    </lineage>
</organism>
<gene>
    <name evidence="2" type="ORF">ENI32_03965</name>
    <name evidence="3" type="ORF">SBU_001280</name>
</gene>
<reference evidence="2" key="2">
    <citation type="journal article" date="2020" name="mSystems">
        <title>Genome- and Community-Level Interaction Insights into Carbon Utilization and Element Cycling Functions of Hydrothermarchaeota in Hydrothermal Sediment.</title>
        <authorList>
            <person name="Zhou Z."/>
            <person name="Liu Y."/>
            <person name="Xu W."/>
            <person name="Pan J."/>
            <person name="Luo Z.H."/>
            <person name="Li M."/>
        </authorList>
    </citation>
    <scope>NUCLEOTIDE SEQUENCE [LARGE SCALE GENOMIC DNA]</scope>
    <source>
        <strain evidence="2">HyVt-386</strain>
    </source>
</reference>
<evidence type="ECO:0000313" key="4">
    <source>
        <dbReference type="Proteomes" id="UP000185779"/>
    </source>
</evidence>
<feature type="domain" description="CRISPR-associated protein Cas6 C-terminal" evidence="1">
    <location>
        <begin position="130"/>
        <end position="247"/>
    </location>
</feature>
<dbReference type="Proteomes" id="UP000885936">
    <property type="component" value="Unassembled WGS sequence"/>
</dbReference>
<name>A0A1F2P521_9EURY</name>
<evidence type="ECO:0000313" key="2">
    <source>
        <dbReference type="EMBL" id="HEC57024.1"/>
    </source>
</evidence>
<sequence>MTIQTLLKRDYHHLTLTIKQEREARLPYYGPLIRGWLGDAFYRSDVLSRVIFKNPRIDVRPYFFYTEKEGDCVLTHLMLMGFSEHFVREMVEVLGKKAHGHLGGVNCVIDGISFRRGSFSDKKIKKRFKIEFLSPASLFNGDVPSPAPPLEMVLRALVRSVNRFTKYYVKSVYPLRVGEIPEGEIVEFEMRNYFWRHRNIRGEVIPLHGTWGWIEYEVECMTSELKNILRLSDFFQVGRWTSYGFGKLEVI</sequence>
<reference evidence="3 4" key="1">
    <citation type="submission" date="2016-05" db="EMBL/GenBank/DDBJ databases">
        <title>Microbial consortia oxidize butane by reversing methanogenesis.</title>
        <authorList>
            <person name="Laso-Perez R."/>
            <person name="Richter M."/>
            <person name="Wegener G."/>
            <person name="Musat F."/>
        </authorList>
    </citation>
    <scope>NUCLEOTIDE SEQUENCE [LARGE SCALE GENOMIC DNA]</scope>
    <source>
        <strain evidence="3">BOX1</strain>
    </source>
</reference>
<proteinExistence type="predicted"/>
<dbReference type="EMBL" id="DRIE01000069">
    <property type="protein sequence ID" value="HEC57024.1"/>
    <property type="molecule type" value="Genomic_DNA"/>
</dbReference>
<comment type="caution">
    <text evidence="3">The sequence shown here is derived from an EMBL/GenBank/DDBJ whole genome shotgun (WGS) entry which is preliminary data.</text>
</comment>
<evidence type="ECO:0000259" key="1">
    <source>
        <dbReference type="Pfam" id="PF10040"/>
    </source>
</evidence>
<dbReference type="EMBL" id="LYOR01000006">
    <property type="protein sequence ID" value="OFV65871.1"/>
    <property type="molecule type" value="Genomic_DNA"/>
</dbReference>
<protein>
    <submittedName>
        <fullName evidence="2">CRISPR system precrRNA processing endoribonuclease RAMP protein Cas6</fullName>
    </submittedName>
</protein>
<keyword evidence="4" id="KW-1185">Reference proteome</keyword>
<dbReference type="Proteomes" id="UP000185779">
    <property type="component" value="Unassembled WGS sequence"/>
</dbReference>
<dbReference type="InterPro" id="IPR019267">
    <property type="entry name" value="CRISPR-assoc_Cas6_C"/>
</dbReference>
<evidence type="ECO:0000313" key="3">
    <source>
        <dbReference type="EMBL" id="OFV65871.1"/>
    </source>
</evidence>
<accession>A0A1F2P521</accession>
<dbReference type="STRING" id="1839936.SBU_001280"/>